<evidence type="ECO:0000256" key="1">
    <source>
        <dbReference type="SAM" id="MobiDB-lite"/>
    </source>
</evidence>
<accession>A0AAE1SAJ3</accession>
<sequence>MLGLALGILCHSRTLINSSLFLAPTFGRDVDVSEEMEILVISINGKELPMKVSISGGNDNFIILKAGDGQCSLDFTGLIDNADKTSQFNYFFPSFGILCMVAIALVTTLLMYIKRRLLVSSDSHKYQKLDTGLPVSSGGKVETLSTDGWDNNWDDNWDDEEAPKAPVTPSLSSKSISIILSSKEGWKD</sequence>
<feature type="transmembrane region" description="Helical" evidence="2">
    <location>
        <begin position="90"/>
        <end position="113"/>
    </location>
</feature>
<proteinExistence type="predicted"/>
<evidence type="ECO:0000256" key="2">
    <source>
        <dbReference type="SAM" id="Phobius"/>
    </source>
</evidence>
<keyword evidence="4" id="KW-1185">Reference proteome</keyword>
<comment type="caution">
    <text evidence="3">The sequence shown here is derived from an EMBL/GenBank/DDBJ whole genome shotgun (WGS) entry which is preliminary data.</text>
</comment>
<feature type="region of interest" description="Disordered" evidence="1">
    <location>
        <begin position="145"/>
        <end position="172"/>
    </location>
</feature>
<evidence type="ECO:0000313" key="4">
    <source>
        <dbReference type="Proteomes" id="UP001291623"/>
    </source>
</evidence>
<gene>
    <name evidence="3" type="ORF">RND71_016839</name>
</gene>
<protein>
    <submittedName>
        <fullName evidence="3">Uncharacterized protein</fullName>
    </submittedName>
</protein>
<keyword evidence="2" id="KW-1133">Transmembrane helix</keyword>
<dbReference type="AlphaFoldDB" id="A0AAE1SAJ3"/>
<reference evidence="3" key="1">
    <citation type="submission" date="2023-12" db="EMBL/GenBank/DDBJ databases">
        <title>Genome assembly of Anisodus tanguticus.</title>
        <authorList>
            <person name="Wang Y.-J."/>
        </authorList>
    </citation>
    <scope>NUCLEOTIDE SEQUENCE</scope>
    <source>
        <strain evidence="3">KB-2021</strain>
        <tissue evidence="3">Leaf</tissue>
    </source>
</reference>
<keyword evidence="2" id="KW-0472">Membrane</keyword>
<keyword evidence="2" id="KW-0812">Transmembrane</keyword>
<dbReference type="PANTHER" id="PTHR34200">
    <property type="entry name" value="DENTIN SIALOPHOSPHOPROTEIN-LIKE ISOFORM X1"/>
    <property type="match status" value="1"/>
</dbReference>
<organism evidence="3 4">
    <name type="scientific">Anisodus tanguticus</name>
    <dbReference type="NCBI Taxonomy" id="243964"/>
    <lineage>
        <taxon>Eukaryota</taxon>
        <taxon>Viridiplantae</taxon>
        <taxon>Streptophyta</taxon>
        <taxon>Embryophyta</taxon>
        <taxon>Tracheophyta</taxon>
        <taxon>Spermatophyta</taxon>
        <taxon>Magnoliopsida</taxon>
        <taxon>eudicotyledons</taxon>
        <taxon>Gunneridae</taxon>
        <taxon>Pentapetalae</taxon>
        <taxon>asterids</taxon>
        <taxon>lamiids</taxon>
        <taxon>Solanales</taxon>
        <taxon>Solanaceae</taxon>
        <taxon>Solanoideae</taxon>
        <taxon>Hyoscyameae</taxon>
        <taxon>Anisodus</taxon>
    </lineage>
</organism>
<dbReference type="EMBL" id="JAVYJV010000008">
    <property type="protein sequence ID" value="KAK4365481.1"/>
    <property type="molecule type" value="Genomic_DNA"/>
</dbReference>
<feature type="compositionally biased region" description="Acidic residues" evidence="1">
    <location>
        <begin position="152"/>
        <end position="161"/>
    </location>
</feature>
<dbReference type="Proteomes" id="UP001291623">
    <property type="component" value="Unassembled WGS sequence"/>
</dbReference>
<evidence type="ECO:0000313" key="3">
    <source>
        <dbReference type="EMBL" id="KAK4365481.1"/>
    </source>
</evidence>
<dbReference type="PANTHER" id="PTHR34200:SF8">
    <property type="entry name" value="TRANSMEMBRANE PROTEIN"/>
    <property type="match status" value="1"/>
</dbReference>
<name>A0AAE1SAJ3_9SOLA</name>